<name>A0A916JRD3_9FLAO</name>
<sequence>MKTMPQEIQLEILDILESERREELIKASKVKQARLIVQLKKKYDFEKRSLGMN</sequence>
<keyword evidence="2" id="KW-1185">Reference proteome</keyword>
<reference evidence="1" key="1">
    <citation type="submission" date="2021-04" db="EMBL/GenBank/DDBJ databases">
        <authorList>
            <person name="Rodrigo-Torres L."/>
            <person name="Arahal R. D."/>
            <person name="Lucena T."/>
        </authorList>
    </citation>
    <scope>NUCLEOTIDE SEQUENCE</scope>
    <source>
        <strain evidence="1">AS29M-1</strain>
    </source>
</reference>
<dbReference type="EMBL" id="OU015584">
    <property type="protein sequence ID" value="CAG5087809.1"/>
    <property type="molecule type" value="Genomic_DNA"/>
</dbReference>
<proteinExistence type="predicted"/>
<accession>A0A916JRD3</accession>
<protein>
    <submittedName>
        <fullName evidence="1">Uncharacterized protein</fullName>
    </submittedName>
</protein>
<organism evidence="1 2">
    <name type="scientific">Parvicella tangerina</name>
    <dbReference type="NCBI Taxonomy" id="2829795"/>
    <lineage>
        <taxon>Bacteria</taxon>
        <taxon>Pseudomonadati</taxon>
        <taxon>Bacteroidota</taxon>
        <taxon>Flavobacteriia</taxon>
        <taxon>Flavobacteriales</taxon>
        <taxon>Parvicellaceae</taxon>
        <taxon>Parvicella</taxon>
    </lineage>
</organism>
<evidence type="ECO:0000313" key="2">
    <source>
        <dbReference type="Proteomes" id="UP000683507"/>
    </source>
</evidence>
<gene>
    <name evidence="1" type="ORF">CRYO30217_03587</name>
</gene>
<dbReference type="AlphaFoldDB" id="A0A916JRD3"/>
<evidence type="ECO:0000313" key="1">
    <source>
        <dbReference type="EMBL" id="CAG5087809.1"/>
    </source>
</evidence>
<dbReference type="RefSeq" id="WP_258543755.1">
    <property type="nucleotide sequence ID" value="NZ_OU015584.1"/>
</dbReference>
<dbReference type="KEGG" id="ptan:CRYO30217_03587"/>
<dbReference type="Proteomes" id="UP000683507">
    <property type="component" value="Chromosome"/>
</dbReference>